<comment type="caution">
    <text evidence="2">The sequence shown here is derived from an EMBL/GenBank/DDBJ whole genome shotgun (WGS) entry which is preliminary data.</text>
</comment>
<protein>
    <submittedName>
        <fullName evidence="2">Uncharacterized protein</fullName>
    </submittedName>
</protein>
<proteinExistence type="predicted"/>
<feature type="compositionally biased region" description="Basic and acidic residues" evidence="1">
    <location>
        <begin position="7"/>
        <end position="21"/>
    </location>
</feature>
<dbReference type="Proteomes" id="UP001278500">
    <property type="component" value="Unassembled WGS sequence"/>
</dbReference>
<reference evidence="2" key="1">
    <citation type="journal article" date="2023" name="Mol. Phylogenet. Evol.">
        <title>Genome-scale phylogeny and comparative genomics of the fungal order Sordariales.</title>
        <authorList>
            <person name="Hensen N."/>
            <person name="Bonometti L."/>
            <person name="Westerberg I."/>
            <person name="Brannstrom I.O."/>
            <person name="Guillou S."/>
            <person name="Cros-Aarteil S."/>
            <person name="Calhoun S."/>
            <person name="Haridas S."/>
            <person name="Kuo A."/>
            <person name="Mondo S."/>
            <person name="Pangilinan J."/>
            <person name="Riley R."/>
            <person name="LaButti K."/>
            <person name="Andreopoulos B."/>
            <person name="Lipzen A."/>
            <person name="Chen C."/>
            <person name="Yan M."/>
            <person name="Daum C."/>
            <person name="Ng V."/>
            <person name="Clum A."/>
            <person name="Steindorff A."/>
            <person name="Ohm R.A."/>
            <person name="Martin F."/>
            <person name="Silar P."/>
            <person name="Natvig D.O."/>
            <person name="Lalanne C."/>
            <person name="Gautier V."/>
            <person name="Ament-Velasquez S.L."/>
            <person name="Kruys A."/>
            <person name="Hutchinson M.I."/>
            <person name="Powell A.J."/>
            <person name="Barry K."/>
            <person name="Miller A.N."/>
            <person name="Grigoriev I.V."/>
            <person name="Debuchy R."/>
            <person name="Gladieux P."/>
            <person name="Hiltunen Thoren M."/>
            <person name="Johannesson H."/>
        </authorList>
    </citation>
    <scope>NUCLEOTIDE SEQUENCE</scope>
    <source>
        <strain evidence="2">CBS 560.94</strain>
    </source>
</reference>
<evidence type="ECO:0000313" key="3">
    <source>
        <dbReference type="Proteomes" id="UP001278500"/>
    </source>
</evidence>
<reference evidence="2" key="2">
    <citation type="submission" date="2023-06" db="EMBL/GenBank/DDBJ databases">
        <authorList>
            <consortium name="Lawrence Berkeley National Laboratory"/>
            <person name="Haridas S."/>
            <person name="Hensen N."/>
            <person name="Bonometti L."/>
            <person name="Westerberg I."/>
            <person name="Brannstrom I.O."/>
            <person name="Guillou S."/>
            <person name="Cros-Aarteil S."/>
            <person name="Calhoun S."/>
            <person name="Kuo A."/>
            <person name="Mondo S."/>
            <person name="Pangilinan J."/>
            <person name="Riley R."/>
            <person name="Labutti K."/>
            <person name="Andreopoulos B."/>
            <person name="Lipzen A."/>
            <person name="Chen C."/>
            <person name="Yanf M."/>
            <person name="Daum C."/>
            <person name="Ng V."/>
            <person name="Clum A."/>
            <person name="Steindorff A."/>
            <person name="Ohm R."/>
            <person name="Martin F."/>
            <person name="Silar P."/>
            <person name="Natvig D."/>
            <person name="Lalanne C."/>
            <person name="Gautier V."/>
            <person name="Ament-Velasquez S.L."/>
            <person name="Kruys A."/>
            <person name="Hutchinson M.I."/>
            <person name="Powell A.J."/>
            <person name="Barry K."/>
            <person name="Miller A.N."/>
            <person name="Grigoriev I.V."/>
            <person name="Debuchy R."/>
            <person name="Gladieux P."/>
            <person name="Thoren M.H."/>
            <person name="Johannesson H."/>
        </authorList>
    </citation>
    <scope>NUCLEOTIDE SEQUENCE</scope>
    <source>
        <strain evidence="2">CBS 560.94</strain>
    </source>
</reference>
<feature type="region of interest" description="Disordered" evidence="1">
    <location>
        <begin position="1"/>
        <end position="21"/>
    </location>
</feature>
<sequence>MASSYDKGYRQAGRGETKGDLHCPARNSTRYLTRQTYLFGHSIPICEFLQLWSSPPFKNMSQDVVQLHAASRALLLCGAPRCTNSIHDPDGRAAGLEGPRPDFHIHWFSQNLEKFDGFGADDMGRLAALAALAAACTSTATQQAERSSAAERGRRGYLAFTNPGFVAPRAFSLALGHRPVCPFFRATHELSNAGLEVLPL</sequence>
<accession>A0AAE0J0P9</accession>
<organism evidence="2 3">
    <name type="scientific">Neurospora tetraspora</name>
    <dbReference type="NCBI Taxonomy" id="94610"/>
    <lineage>
        <taxon>Eukaryota</taxon>
        <taxon>Fungi</taxon>
        <taxon>Dikarya</taxon>
        <taxon>Ascomycota</taxon>
        <taxon>Pezizomycotina</taxon>
        <taxon>Sordariomycetes</taxon>
        <taxon>Sordariomycetidae</taxon>
        <taxon>Sordariales</taxon>
        <taxon>Sordariaceae</taxon>
        <taxon>Neurospora</taxon>
    </lineage>
</organism>
<evidence type="ECO:0000313" key="2">
    <source>
        <dbReference type="EMBL" id="KAK3334807.1"/>
    </source>
</evidence>
<keyword evidence="3" id="KW-1185">Reference proteome</keyword>
<dbReference type="RefSeq" id="XP_062676973.1">
    <property type="nucleotide sequence ID" value="XM_062825799.1"/>
</dbReference>
<dbReference type="EMBL" id="JAUEPP010000009">
    <property type="protein sequence ID" value="KAK3334807.1"/>
    <property type="molecule type" value="Genomic_DNA"/>
</dbReference>
<name>A0AAE0J0P9_9PEZI</name>
<evidence type="ECO:0000256" key="1">
    <source>
        <dbReference type="SAM" id="MobiDB-lite"/>
    </source>
</evidence>
<dbReference type="AlphaFoldDB" id="A0AAE0J0P9"/>
<dbReference type="GeneID" id="87862953"/>
<gene>
    <name evidence="2" type="ORF">B0H65DRAFT_446518</name>
</gene>